<dbReference type="FunFam" id="1.10.20.10:FF:000011">
    <property type="entry name" value="Transcription initiation factor TFIID subunit 12"/>
    <property type="match status" value="1"/>
</dbReference>
<accession>A0A9Q1BHU0</accession>
<dbReference type="InterPro" id="IPR003228">
    <property type="entry name" value="TFIID_TAF12_dom"/>
</dbReference>
<dbReference type="InterPro" id="IPR009072">
    <property type="entry name" value="Histone-fold"/>
</dbReference>
<evidence type="ECO:0000256" key="4">
    <source>
        <dbReference type="ARBA" id="ARBA00023015"/>
    </source>
</evidence>
<dbReference type="SUPFAM" id="SSF47113">
    <property type="entry name" value="Histone-fold"/>
    <property type="match status" value="1"/>
</dbReference>
<organism evidence="9 10">
    <name type="scientific">Holothuria leucospilota</name>
    <name type="common">Black long sea cucumber</name>
    <name type="synonym">Mertensiothuria leucospilota</name>
    <dbReference type="NCBI Taxonomy" id="206669"/>
    <lineage>
        <taxon>Eukaryota</taxon>
        <taxon>Metazoa</taxon>
        <taxon>Echinodermata</taxon>
        <taxon>Eleutherozoa</taxon>
        <taxon>Echinozoa</taxon>
        <taxon>Holothuroidea</taxon>
        <taxon>Aspidochirotacea</taxon>
        <taxon>Aspidochirotida</taxon>
        <taxon>Holothuriidae</taxon>
        <taxon>Holothuria</taxon>
    </lineage>
</organism>
<feature type="domain" description="Transcription initiation factor TFIID subunit 12" evidence="8">
    <location>
        <begin position="127"/>
        <end position="194"/>
    </location>
</feature>
<dbReference type="GO" id="GO:0003677">
    <property type="term" value="F:DNA binding"/>
    <property type="evidence" value="ECO:0007669"/>
    <property type="project" value="TreeGrafter"/>
</dbReference>
<name>A0A9Q1BHU0_HOLLE</name>
<dbReference type="PANTHER" id="PTHR12264">
    <property type="entry name" value="TRANSCRIPTION INITIATION FACTOR TFIID SUBUNIT 12"/>
    <property type="match status" value="1"/>
</dbReference>
<dbReference type="GO" id="GO:0005669">
    <property type="term" value="C:transcription factor TFIID complex"/>
    <property type="evidence" value="ECO:0007669"/>
    <property type="project" value="InterPro"/>
</dbReference>
<comment type="subcellular location">
    <subcellularLocation>
        <location evidence="1">Nucleus</location>
    </subcellularLocation>
</comment>
<dbReference type="OrthoDB" id="2193432at2759"/>
<evidence type="ECO:0000256" key="5">
    <source>
        <dbReference type="ARBA" id="ARBA00023163"/>
    </source>
</evidence>
<keyword evidence="6" id="KW-0539">Nucleus</keyword>
<comment type="caution">
    <text evidence="9">The sequence shown here is derived from an EMBL/GenBank/DDBJ whole genome shotgun (WGS) entry which is preliminary data.</text>
</comment>
<dbReference type="Pfam" id="PF03847">
    <property type="entry name" value="TFIID_20kDa"/>
    <property type="match status" value="1"/>
</dbReference>
<dbReference type="PANTHER" id="PTHR12264:SF21">
    <property type="entry name" value="TRANSCRIPTION INITIATION FACTOR TFIID SUBUNIT 12"/>
    <property type="match status" value="1"/>
</dbReference>
<evidence type="ECO:0000256" key="7">
    <source>
        <dbReference type="SAM" id="MobiDB-lite"/>
    </source>
</evidence>
<dbReference type="Gene3D" id="1.10.20.10">
    <property type="entry name" value="Histone, subunit A"/>
    <property type="match status" value="1"/>
</dbReference>
<reference evidence="9" key="1">
    <citation type="submission" date="2021-10" db="EMBL/GenBank/DDBJ databases">
        <title>Tropical sea cucumber genome reveals ecological adaptation and Cuvierian tubules defense mechanism.</title>
        <authorList>
            <person name="Chen T."/>
        </authorList>
    </citation>
    <scope>NUCLEOTIDE SEQUENCE</scope>
    <source>
        <strain evidence="9">Nanhai2018</strain>
        <tissue evidence="9">Muscle</tissue>
    </source>
</reference>
<feature type="compositionally biased region" description="Polar residues" evidence="7">
    <location>
        <begin position="1"/>
        <end position="27"/>
    </location>
</feature>
<feature type="region of interest" description="Disordered" evidence="7">
    <location>
        <begin position="1"/>
        <end position="28"/>
    </location>
</feature>
<evidence type="ECO:0000256" key="2">
    <source>
        <dbReference type="ARBA" id="ARBA00007530"/>
    </source>
</evidence>
<keyword evidence="4" id="KW-0805">Transcription regulation</keyword>
<gene>
    <name evidence="9" type="ORF">HOLleu_32293</name>
</gene>
<sequence length="229" mass="25975">MNESPTAQSTNNTLLAPSGPPSQASRKTLQETIHDIETQISRFEELEKNASLNTRQEQDLNKLRELLNKALTEQERVKSEKLRQQEVQLQLAKGQGQPVLPNRGGRSGATMSDSSARYSSDNTQVLSKKKIQDLVKEIDPNTQLDEDVEEMLLQIADDFIENIVTAGCQLAKHRKSSTLEVKDVLLHLERNWNMWIPGYSSEESRQHKRPAATESHKQRLALIRKALKK</sequence>
<dbReference type="EMBL" id="JAIZAY010000016">
    <property type="protein sequence ID" value="KAJ8027215.1"/>
    <property type="molecule type" value="Genomic_DNA"/>
</dbReference>
<dbReference type="Proteomes" id="UP001152320">
    <property type="component" value="Chromosome 16"/>
</dbReference>
<proteinExistence type="inferred from homology"/>
<evidence type="ECO:0000259" key="8">
    <source>
        <dbReference type="Pfam" id="PF03847"/>
    </source>
</evidence>
<dbReference type="AlphaFoldDB" id="A0A9Q1BHU0"/>
<keyword evidence="10" id="KW-1185">Reference proteome</keyword>
<dbReference type="GO" id="GO:0046982">
    <property type="term" value="F:protein heterodimerization activity"/>
    <property type="evidence" value="ECO:0007669"/>
    <property type="project" value="InterPro"/>
</dbReference>
<dbReference type="InterPro" id="IPR037794">
    <property type="entry name" value="TAF12"/>
</dbReference>
<evidence type="ECO:0000256" key="3">
    <source>
        <dbReference type="ARBA" id="ARBA00017484"/>
    </source>
</evidence>
<comment type="similarity">
    <text evidence="2">Belongs to the TAF12 family.</text>
</comment>
<evidence type="ECO:0000256" key="1">
    <source>
        <dbReference type="ARBA" id="ARBA00004123"/>
    </source>
</evidence>
<keyword evidence="5" id="KW-0804">Transcription</keyword>
<feature type="compositionally biased region" description="Polar residues" evidence="7">
    <location>
        <begin position="109"/>
        <end position="123"/>
    </location>
</feature>
<protein>
    <recommendedName>
        <fullName evidence="3">Transcription initiation factor TFIID subunit 12</fullName>
    </recommendedName>
</protein>
<dbReference type="CDD" id="cd07981">
    <property type="entry name" value="HFD_TAF12"/>
    <property type="match status" value="1"/>
</dbReference>
<evidence type="ECO:0000256" key="6">
    <source>
        <dbReference type="ARBA" id="ARBA00023242"/>
    </source>
</evidence>
<dbReference type="GO" id="GO:0000124">
    <property type="term" value="C:SAGA complex"/>
    <property type="evidence" value="ECO:0007669"/>
    <property type="project" value="InterPro"/>
</dbReference>
<feature type="region of interest" description="Disordered" evidence="7">
    <location>
        <begin position="90"/>
        <end position="123"/>
    </location>
</feature>
<dbReference type="GO" id="GO:0051123">
    <property type="term" value="P:RNA polymerase II preinitiation complex assembly"/>
    <property type="evidence" value="ECO:0007669"/>
    <property type="project" value="TreeGrafter"/>
</dbReference>
<evidence type="ECO:0000313" key="10">
    <source>
        <dbReference type="Proteomes" id="UP001152320"/>
    </source>
</evidence>
<dbReference type="GO" id="GO:0017025">
    <property type="term" value="F:TBP-class protein binding"/>
    <property type="evidence" value="ECO:0007669"/>
    <property type="project" value="TreeGrafter"/>
</dbReference>
<evidence type="ECO:0000313" key="9">
    <source>
        <dbReference type="EMBL" id="KAJ8027215.1"/>
    </source>
</evidence>